<feature type="region of interest" description="Disordered" evidence="1">
    <location>
        <begin position="381"/>
        <end position="401"/>
    </location>
</feature>
<accession>A0A1L0CUV1</accession>
<evidence type="ECO:0000313" key="3">
    <source>
        <dbReference type="Proteomes" id="UP000182334"/>
    </source>
</evidence>
<feature type="compositionally biased region" description="Low complexity" evidence="1">
    <location>
        <begin position="383"/>
        <end position="396"/>
    </location>
</feature>
<feature type="region of interest" description="Disordered" evidence="1">
    <location>
        <begin position="472"/>
        <end position="491"/>
    </location>
</feature>
<dbReference type="STRING" id="45354.A0A1L0CUV1"/>
<name>A0A1L0CUV1_9ASCO</name>
<dbReference type="OrthoDB" id="3998161at2759"/>
<dbReference type="Proteomes" id="UP000182334">
    <property type="component" value="Chromosome I"/>
</dbReference>
<proteinExistence type="predicted"/>
<evidence type="ECO:0000313" key="2">
    <source>
        <dbReference type="EMBL" id="SGZ47464.1"/>
    </source>
</evidence>
<gene>
    <name evidence="2" type="ORF">SAMEA4029010_CIC11G00000005903</name>
</gene>
<dbReference type="EMBL" id="LT635756">
    <property type="protein sequence ID" value="SGZ47464.1"/>
    <property type="molecule type" value="Genomic_DNA"/>
</dbReference>
<keyword evidence="3" id="KW-1185">Reference proteome</keyword>
<reference evidence="2 3" key="1">
    <citation type="submission" date="2016-10" db="EMBL/GenBank/DDBJ databases">
        <authorList>
            <person name="de Groot N.N."/>
        </authorList>
    </citation>
    <scope>NUCLEOTIDE SEQUENCE [LARGE SCALE GENOMIC DNA]</scope>
    <source>
        <strain evidence="2 3">CBS 141442</strain>
    </source>
</reference>
<sequence length="491" mass="54769">MEHHYAMDPLDHKNQVPLNQMRRVYYGDDHELLRQQNAIDLKYPFPQAHLYPTSSSVRGAPMTSAGYLPQAPGGPPGVGQEVHMDDPRYVPQDLMSLMRDMEDKRMRGYYGYPLATQNNMPPVGSNPNLNANLNMNGANLNNGGISTANNISNTATNGLMPPGPPLHNQKKDDHGLVLPIPPLHVQQQIANNEDNVRKAETENVILSKCSRCKKDFVQRLIMPKDSNGEAGAEPKVYKLCHHCRDLQRQRSRRWQKKTKDKQGACRRCGTEIPPEEQKYVLCPQCRENLRIRKANRAAQGKCVHCLGPINALIIKDEGEDGARRLSTSGSYKVCQRCRENDKIRRTNLERMGNCNRCAKALSPSEQGKHKVCLSCRQKKKKLGSGSYSGPSGAPSGIQQPAMVGDVGQNVLVQPMNFIPADQAAMMMGQSQVSGMGNPVPVPQQEYPVAYGNYQPMLQAPQFSQIQPQDGTNQLPQMHGFQAPRSYLRDRM</sequence>
<evidence type="ECO:0000256" key="1">
    <source>
        <dbReference type="SAM" id="MobiDB-lite"/>
    </source>
</evidence>
<protein>
    <submittedName>
        <fullName evidence="2">CIC11C00000005903</fullName>
    </submittedName>
</protein>
<dbReference type="AlphaFoldDB" id="A0A1L0CUV1"/>
<organism evidence="2 3">
    <name type="scientific">Sungouiella intermedia</name>
    <dbReference type="NCBI Taxonomy" id="45354"/>
    <lineage>
        <taxon>Eukaryota</taxon>
        <taxon>Fungi</taxon>
        <taxon>Dikarya</taxon>
        <taxon>Ascomycota</taxon>
        <taxon>Saccharomycotina</taxon>
        <taxon>Pichiomycetes</taxon>
        <taxon>Metschnikowiaceae</taxon>
        <taxon>Sungouiella</taxon>
    </lineage>
</organism>